<dbReference type="GO" id="GO:0005634">
    <property type="term" value="C:nucleus"/>
    <property type="evidence" value="ECO:0007669"/>
    <property type="project" value="TreeGrafter"/>
</dbReference>
<organism evidence="8 9">
    <name type="scientific">Romanomermis culicivorax</name>
    <name type="common">Nematode worm</name>
    <dbReference type="NCBI Taxonomy" id="13658"/>
    <lineage>
        <taxon>Eukaryota</taxon>
        <taxon>Metazoa</taxon>
        <taxon>Ecdysozoa</taxon>
        <taxon>Nematoda</taxon>
        <taxon>Enoplea</taxon>
        <taxon>Dorylaimia</taxon>
        <taxon>Mermithida</taxon>
        <taxon>Mermithoidea</taxon>
        <taxon>Mermithidae</taxon>
        <taxon>Romanomermis</taxon>
    </lineage>
</organism>
<dbReference type="GO" id="GO:0006508">
    <property type="term" value="P:proteolysis"/>
    <property type="evidence" value="ECO:0007669"/>
    <property type="project" value="UniProtKB-KW"/>
</dbReference>
<dbReference type="InterPro" id="IPR003653">
    <property type="entry name" value="Peptidase_C48_C"/>
</dbReference>
<feature type="region of interest" description="Disordered" evidence="6">
    <location>
        <begin position="92"/>
        <end position="112"/>
    </location>
</feature>
<dbReference type="InterPro" id="IPR051947">
    <property type="entry name" value="Sentrin-specific_protease"/>
</dbReference>
<dbReference type="PROSITE" id="PS50600">
    <property type="entry name" value="ULP_PROTEASE"/>
    <property type="match status" value="1"/>
</dbReference>
<comment type="similarity">
    <text evidence="1">Belongs to the peptidase C48 family.</text>
</comment>
<dbReference type="PANTHER" id="PTHR46896:SF3">
    <property type="entry name" value="FI06413P-RELATED"/>
    <property type="match status" value="1"/>
</dbReference>
<dbReference type="GO" id="GO:0016926">
    <property type="term" value="P:protein desumoylation"/>
    <property type="evidence" value="ECO:0007669"/>
    <property type="project" value="TreeGrafter"/>
</dbReference>
<keyword evidence="3" id="KW-0645">Protease</keyword>
<dbReference type="InterPro" id="IPR038765">
    <property type="entry name" value="Papain-like_cys_pep_sf"/>
</dbReference>
<name>A0A915K5Q0_ROMCU</name>
<feature type="domain" description="Ubiquitin-like protease family profile" evidence="7">
    <location>
        <begin position="1"/>
        <end position="146"/>
    </location>
</feature>
<feature type="compositionally biased region" description="Acidic residues" evidence="6">
    <location>
        <begin position="19"/>
        <end position="30"/>
    </location>
</feature>
<proteinExistence type="inferred from homology"/>
<dbReference type="WBParaSite" id="nRc.2.0.1.t33187-RA">
    <property type="protein sequence ID" value="nRc.2.0.1.t33187-RA"/>
    <property type="gene ID" value="nRc.2.0.1.g33187"/>
</dbReference>
<keyword evidence="5" id="KW-0378">Hydrolase</keyword>
<evidence type="ECO:0000259" key="7">
    <source>
        <dbReference type="PROSITE" id="PS50600"/>
    </source>
</evidence>
<reference evidence="9" key="1">
    <citation type="submission" date="2022-11" db="UniProtKB">
        <authorList>
            <consortium name="WormBaseParasite"/>
        </authorList>
    </citation>
    <scope>IDENTIFICATION</scope>
</reference>
<dbReference type="Gene3D" id="1.10.418.20">
    <property type="match status" value="1"/>
</dbReference>
<dbReference type="GO" id="GO:0005737">
    <property type="term" value="C:cytoplasm"/>
    <property type="evidence" value="ECO:0007669"/>
    <property type="project" value="TreeGrafter"/>
</dbReference>
<keyword evidence="4" id="KW-0833">Ubl conjugation pathway</keyword>
<feature type="region of interest" description="Disordered" evidence="6">
    <location>
        <begin position="1"/>
        <end position="47"/>
    </location>
</feature>
<evidence type="ECO:0000256" key="4">
    <source>
        <dbReference type="ARBA" id="ARBA00022786"/>
    </source>
</evidence>
<dbReference type="GO" id="GO:0070139">
    <property type="term" value="F:SUMO-specific endopeptidase activity"/>
    <property type="evidence" value="ECO:0007669"/>
    <property type="project" value="TreeGrafter"/>
</dbReference>
<evidence type="ECO:0000313" key="8">
    <source>
        <dbReference type="Proteomes" id="UP000887565"/>
    </source>
</evidence>
<evidence type="ECO:0000256" key="1">
    <source>
        <dbReference type="ARBA" id="ARBA00005234"/>
    </source>
</evidence>
<evidence type="ECO:0000256" key="2">
    <source>
        <dbReference type="ARBA" id="ARBA00022553"/>
    </source>
</evidence>
<evidence type="ECO:0000256" key="3">
    <source>
        <dbReference type="ARBA" id="ARBA00022670"/>
    </source>
</evidence>
<evidence type="ECO:0000256" key="5">
    <source>
        <dbReference type="ARBA" id="ARBA00022801"/>
    </source>
</evidence>
<accession>A0A915K5Q0</accession>
<protein>
    <submittedName>
        <fullName evidence="9">Ubiquitin-like protease family profile domain-containing protein</fullName>
    </submittedName>
</protein>
<sequence>VDTKNRRVSSSLDPNYAFEAEDEDEEDIEEAKEQYEQLKDASMSDSSSTQSQIYQLIPAMTCIIIMDSLLCGSPRYRTVGILRDYLTEEYAQKKNARQPKPQDDQQTNTTMPIFDRTNCRGIYPKVPQQDNYSDCGLYVLQFAESFLTEPPDDFGPTGLKKLQNLFPSEKVKNKRAEIRDILVRFFKNRTDRNSSKAEEASKSEILP</sequence>
<evidence type="ECO:0000313" key="9">
    <source>
        <dbReference type="WBParaSite" id="nRc.2.0.1.t33187-RA"/>
    </source>
</evidence>
<keyword evidence="8" id="KW-1185">Reference proteome</keyword>
<dbReference type="SUPFAM" id="SSF54001">
    <property type="entry name" value="Cysteine proteinases"/>
    <property type="match status" value="1"/>
</dbReference>
<evidence type="ECO:0000256" key="6">
    <source>
        <dbReference type="SAM" id="MobiDB-lite"/>
    </source>
</evidence>
<dbReference type="Proteomes" id="UP000887565">
    <property type="component" value="Unplaced"/>
</dbReference>
<dbReference type="Gene3D" id="3.30.310.130">
    <property type="entry name" value="Ubiquitin-related"/>
    <property type="match status" value="1"/>
</dbReference>
<dbReference type="Pfam" id="PF02902">
    <property type="entry name" value="Peptidase_C48"/>
    <property type="match status" value="1"/>
</dbReference>
<keyword evidence="2" id="KW-0597">Phosphoprotein</keyword>
<dbReference type="PANTHER" id="PTHR46896">
    <property type="entry name" value="SENTRIN-SPECIFIC PROTEASE"/>
    <property type="match status" value="1"/>
</dbReference>
<dbReference type="AlphaFoldDB" id="A0A915K5Q0"/>